<dbReference type="InParanoid" id="A0A151GGN4"/>
<dbReference type="RefSeq" id="XP_040655578.1">
    <property type="nucleotide sequence ID" value="XM_040805474.1"/>
</dbReference>
<feature type="region of interest" description="Disordered" evidence="1">
    <location>
        <begin position="1"/>
        <end position="50"/>
    </location>
</feature>
<dbReference type="Proteomes" id="UP000076580">
    <property type="component" value="Chromosome 03"/>
</dbReference>
<protein>
    <submittedName>
        <fullName evidence="2">Uncharacterized protein</fullName>
    </submittedName>
</protein>
<dbReference type="AlphaFoldDB" id="A0A151GGN4"/>
<feature type="compositionally biased region" description="Polar residues" evidence="1">
    <location>
        <begin position="8"/>
        <end position="41"/>
    </location>
</feature>
<accession>A0A151GGN4</accession>
<evidence type="ECO:0000313" key="2">
    <source>
        <dbReference type="EMBL" id="KYK56226.1"/>
    </source>
</evidence>
<gene>
    <name evidence="2" type="ORF">DCS_08195</name>
</gene>
<evidence type="ECO:0000313" key="3">
    <source>
        <dbReference type="Proteomes" id="UP000076580"/>
    </source>
</evidence>
<comment type="caution">
    <text evidence="2">The sequence shown here is derived from an EMBL/GenBank/DDBJ whole genome shotgun (WGS) entry which is preliminary data.</text>
</comment>
<keyword evidence="3" id="KW-1185">Reference proteome</keyword>
<feature type="compositionally biased region" description="Basic and acidic residues" evidence="1">
    <location>
        <begin position="252"/>
        <end position="270"/>
    </location>
</feature>
<name>A0A151GGN4_DRECN</name>
<proteinExistence type="predicted"/>
<dbReference type="GeneID" id="63720838"/>
<dbReference type="EMBL" id="LAYC01000003">
    <property type="protein sequence ID" value="KYK56226.1"/>
    <property type="molecule type" value="Genomic_DNA"/>
</dbReference>
<sequence>MDHYDNNAPPSEQYATTVQYSSSTKRPGSTRTPLTVNNASIPHQVRRKPLPTGVPYDGDESIFAAWKILVAHKLESDGKFIGTNKDQWMFVWQNLAPKIQSRVTVFFEAGQLYQYDPLQSLAYLESVFADPYRAEIQSRVIVFFEAGQLYQYDPLQSLAYLESVFADPYRAEMAQTELEQLEQAGNEAFAAFYTATKRQQLPSAVLRWILSYTARRNIAVAIPVQRPRYNMDEDGDGNQRSNRRAPSPSNPRNKDRPRAGIEPTRDLGSP</sequence>
<organism evidence="2 3">
    <name type="scientific">Drechmeria coniospora</name>
    <name type="common">Nematophagous fungus</name>
    <name type="synonym">Meria coniospora</name>
    <dbReference type="NCBI Taxonomy" id="98403"/>
    <lineage>
        <taxon>Eukaryota</taxon>
        <taxon>Fungi</taxon>
        <taxon>Dikarya</taxon>
        <taxon>Ascomycota</taxon>
        <taxon>Pezizomycotina</taxon>
        <taxon>Sordariomycetes</taxon>
        <taxon>Hypocreomycetidae</taxon>
        <taxon>Hypocreales</taxon>
        <taxon>Ophiocordycipitaceae</taxon>
        <taxon>Drechmeria</taxon>
    </lineage>
</organism>
<reference evidence="2 3" key="1">
    <citation type="journal article" date="2016" name="Sci. Rep.">
        <title>Insights into Adaptations to a Near-Obligate Nematode Endoparasitic Lifestyle from the Finished Genome of Drechmeria coniospora.</title>
        <authorList>
            <person name="Zhang L."/>
            <person name="Zhou Z."/>
            <person name="Guo Q."/>
            <person name="Fokkens L."/>
            <person name="Miskei M."/>
            <person name="Pocsi I."/>
            <person name="Zhang W."/>
            <person name="Chen M."/>
            <person name="Wang L."/>
            <person name="Sun Y."/>
            <person name="Donzelli B.G."/>
            <person name="Gibson D.M."/>
            <person name="Nelson D.R."/>
            <person name="Luo J.G."/>
            <person name="Rep M."/>
            <person name="Liu H."/>
            <person name="Yang S."/>
            <person name="Wang J."/>
            <person name="Krasnoff S.B."/>
            <person name="Xu Y."/>
            <person name="Molnar I."/>
            <person name="Lin M."/>
        </authorList>
    </citation>
    <scope>NUCLEOTIDE SEQUENCE [LARGE SCALE GENOMIC DNA]</scope>
    <source>
        <strain evidence="2 3">ARSEF 6962</strain>
    </source>
</reference>
<evidence type="ECO:0000256" key="1">
    <source>
        <dbReference type="SAM" id="MobiDB-lite"/>
    </source>
</evidence>
<feature type="region of interest" description="Disordered" evidence="1">
    <location>
        <begin position="228"/>
        <end position="270"/>
    </location>
</feature>